<dbReference type="AlphaFoldDB" id="A0A1H0ADU1"/>
<dbReference type="EMBL" id="FNIN01000001">
    <property type="protein sequence ID" value="SDN30886.1"/>
    <property type="molecule type" value="Genomic_DNA"/>
</dbReference>
<dbReference type="InterPro" id="IPR000160">
    <property type="entry name" value="GGDEF_dom"/>
</dbReference>
<keyword evidence="3" id="KW-0812">Transmembrane</keyword>
<evidence type="ECO:0000259" key="4">
    <source>
        <dbReference type="PROSITE" id="PS50887"/>
    </source>
</evidence>
<dbReference type="CDD" id="cd01949">
    <property type="entry name" value="GGDEF"/>
    <property type="match status" value="1"/>
</dbReference>
<reference evidence="5 6" key="1">
    <citation type="submission" date="2016-10" db="EMBL/GenBank/DDBJ databases">
        <authorList>
            <person name="de Groot N.N."/>
        </authorList>
    </citation>
    <scope>NUCLEOTIDE SEQUENCE [LARGE SCALE GENOMIC DNA]</scope>
    <source>
        <strain evidence="5 6">DSM 15269</strain>
    </source>
</reference>
<dbReference type="Gene3D" id="3.30.70.270">
    <property type="match status" value="1"/>
</dbReference>
<evidence type="ECO:0000313" key="6">
    <source>
        <dbReference type="Proteomes" id="UP000199602"/>
    </source>
</evidence>
<dbReference type="SMART" id="SM00267">
    <property type="entry name" value="GGDEF"/>
    <property type="match status" value="1"/>
</dbReference>
<evidence type="ECO:0000256" key="2">
    <source>
        <dbReference type="ARBA" id="ARBA00034247"/>
    </source>
</evidence>
<feature type="transmembrane region" description="Helical" evidence="3">
    <location>
        <begin position="61"/>
        <end position="84"/>
    </location>
</feature>
<dbReference type="FunFam" id="3.30.70.270:FF:000001">
    <property type="entry name" value="Diguanylate cyclase domain protein"/>
    <property type="match status" value="1"/>
</dbReference>
<sequence>MLKKIIKSISLEFPDPTLEQAFKQEQIKNYLNYMRFSILIGALIYISFTLLDQIITPDVAYTARLTRIIVISIIFFPIFISTFFKKFHQYIYIFLVIIIISTAASIIFIMYISHSNYAHLHFAGIILVFFYSYTFSHLLFKFVNISSIVIWTIYTIYAIGKFNTNHVLFLIDTSFLLGSFIASVYAGYSLEQFSRLNFIALKELKEEKDKLKLASFIDYLTKLYNRRYMEIRLKEAINLYQREKIPISILFIDLDNFKIINDNYGHDFGDIVLKQIAITMNTVLRDKDIVFRYGGDEFCILLFNTDLNQSLQIGRRILNQLKNIKYINQHPVTLSFSGGGLTLNPKIKTVNDIIKKADNLLYKAKKQGKATLLTENL</sequence>
<gene>
    <name evidence="5" type="ORF">SAMN04488516_101352</name>
</gene>
<dbReference type="OrthoDB" id="9790367at2"/>
<evidence type="ECO:0000313" key="5">
    <source>
        <dbReference type="EMBL" id="SDN30886.1"/>
    </source>
</evidence>
<dbReference type="EC" id="2.7.7.65" evidence="1"/>
<name>A0A1H0ADU1_9BACT</name>
<dbReference type="PANTHER" id="PTHR45138:SF9">
    <property type="entry name" value="DIGUANYLATE CYCLASE DGCM-RELATED"/>
    <property type="match status" value="1"/>
</dbReference>
<accession>A0A1H0ADU1</accession>
<feature type="transmembrane region" description="Helical" evidence="3">
    <location>
        <begin position="118"/>
        <end position="135"/>
    </location>
</feature>
<dbReference type="RefSeq" id="WP_092062444.1">
    <property type="nucleotide sequence ID" value="NZ_FNIN01000001.1"/>
</dbReference>
<dbReference type="GO" id="GO:0052621">
    <property type="term" value="F:diguanylate cyclase activity"/>
    <property type="evidence" value="ECO:0007669"/>
    <property type="project" value="UniProtKB-EC"/>
</dbReference>
<feature type="transmembrane region" description="Helical" evidence="3">
    <location>
        <begin position="91"/>
        <end position="112"/>
    </location>
</feature>
<feature type="domain" description="GGDEF" evidence="4">
    <location>
        <begin position="245"/>
        <end position="377"/>
    </location>
</feature>
<dbReference type="GO" id="GO:0043709">
    <property type="term" value="P:cell adhesion involved in single-species biofilm formation"/>
    <property type="evidence" value="ECO:0007669"/>
    <property type="project" value="TreeGrafter"/>
</dbReference>
<dbReference type="NCBIfam" id="TIGR00254">
    <property type="entry name" value="GGDEF"/>
    <property type="match status" value="1"/>
</dbReference>
<evidence type="ECO:0000256" key="3">
    <source>
        <dbReference type="SAM" id="Phobius"/>
    </source>
</evidence>
<dbReference type="SUPFAM" id="SSF55073">
    <property type="entry name" value="Nucleotide cyclase"/>
    <property type="match status" value="1"/>
</dbReference>
<dbReference type="Proteomes" id="UP000199602">
    <property type="component" value="Unassembled WGS sequence"/>
</dbReference>
<dbReference type="PROSITE" id="PS50887">
    <property type="entry name" value="GGDEF"/>
    <property type="match status" value="1"/>
</dbReference>
<keyword evidence="3" id="KW-1133">Transmembrane helix</keyword>
<comment type="catalytic activity">
    <reaction evidence="2">
        <text>2 GTP = 3',3'-c-di-GMP + 2 diphosphate</text>
        <dbReference type="Rhea" id="RHEA:24898"/>
        <dbReference type="ChEBI" id="CHEBI:33019"/>
        <dbReference type="ChEBI" id="CHEBI:37565"/>
        <dbReference type="ChEBI" id="CHEBI:58805"/>
        <dbReference type="EC" id="2.7.7.65"/>
    </reaction>
</comment>
<feature type="transmembrane region" description="Helical" evidence="3">
    <location>
        <begin position="166"/>
        <end position="188"/>
    </location>
</feature>
<evidence type="ECO:0000256" key="1">
    <source>
        <dbReference type="ARBA" id="ARBA00012528"/>
    </source>
</evidence>
<dbReference type="PANTHER" id="PTHR45138">
    <property type="entry name" value="REGULATORY COMPONENTS OF SENSORY TRANSDUCTION SYSTEM"/>
    <property type="match status" value="1"/>
</dbReference>
<keyword evidence="3" id="KW-0472">Membrane</keyword>
<feature type="transmembrane region" description="Helical" evidence="3">
    <location>
        <begin position="33"/>
        <end position="55"/>
    </location>
</feature>
<dbReference type="InterPro" id="IPR029787">
    <property type="entry name" value="Nucleotide_cyclase"/>
</dbReference>
<proteinExistence type="predicted"/>
<dbReference type="InterPro" id="IPR050469">
    <property type="entry name" value="Diguanylate_Cyclase"/>
</dbReference>
<dbReference type="Pfam" id="PF00990">
    <property type="entry name" value="GGDEF"/>
    <property type="match status" value="1"/>
</dbReference>
<dbReference type="STRING" id="206665.SAMN04488516_101352"/>
<dbReference type="GO" id="GO:0005886">
    <property type="term" value="C:plasma membrane"/>
    <property type="evidence" value="ECO:0007669"/>
    <property type="project" value="TreeGrafter"/>
</dbReference>
<dbReference type="GO" id="GO:1902201">
    <property type="term" value="P:negative regulation of bacterial-type flagellum-dependent cell motility"/>
    <property type="evidence" value="ECO:0007669"/>
    <property type="project" value="TreeGrafter"/>
</dbReference>
<protein>
    <recommendedName>
        <fullName evidence="1">diguanylate cyclase</fullName>
        <ecNumber evidence="1">2.7.7.65</ecNumber>
    </recommendedName>
</protein>
<dbReference type="InterPro" id="IPR043128">
    <property type="entry name" value="Rev_trsase/Diguanyl_cyclase"/>
</dbReference>
<keyword evidence="6" id="KW-1185">Reference proteome</keyword>
<organism evidence="5 6">
    <name type="scientific">Desulfonauticus submarinus</name>
    <dbReference type="NCBI Taxonomy" id="206665"/>
    <lineage>
        <taxon>Bacteria</taxon>
        <taxon>Pseudomonadati</taxon>
        <taxon>Thermodesulfobacteriota</taxon>
        <taxon>Desulfovibrionia</taxon>
        <taxon>Desulfovibrionales</taxon>
        <taxon>Desulfonauticaceae</taxon>
        <taxon>Desulfonauticus</taxon>
    </lineage>
</organism>